<proteinExistence type="predicted"/>
<protein>
    <submittedName>
        <fullName evidence="1">DUF1811 family protein</fullName>
    </submittedName>
</protein>
<dbReference type="EMBL" id="JAPMLT010000003">
    <property type="protein sequence ID" value="MCX7569997.1"/>
    <property type="molecule type" value="Genomic_DNA"/>
</dbReference>
<dbReference type="RefSeq" id="WP_267151245.1">
    <property type="nucleotide sequence ID" value="NZ_JAPMLT010000003.1"/>
</dbReference>
<accession>A0ABT3X218</accession>
<sequence>MAKLYRDMSTVELNEEMKRLQELGRQALADERFEELDVLERKYYLALSYTMDPAVVEIGKSYEIVDSKDTLTVTRMDGVMAWGHRNRVPIEEAYPMAMLVIA</sequence>
<evidence type="ECO:0000313" key="2">
    <source>
        <dbReference type="Proteomes" id="UP001208017"/>
    </source>
</evidence>
<name>A0ABT3X218_9BACL</name>
<dbReference type="SUPFAM" id="SSF101697">
    <property type="entry name" value="Hypothetical protein YfhH"/>
    <property type="match status" value="1"/>
</dbReference>
<dbReference type="Gene3D" id="2.30.30.340">
    <property type="entry name" value="Hypothetical protein YfhH like domains"/>
    <property type="match status" value="1"/>
</dbReference>
<dbReference type="Gene3D" id="1.10.287.880">
    <property type="entry name" value="Hypothetical protein YfhH domain"/>
    <property type="match status" value="1"/>
</dbReference>
<reference evidence="1 2" key="1">
    <citation type="submission" date="2022-11" db="EMBL/GenBank/DDBJ databases">
        <title>Study of microbial diversity in lake waters.</title>
        <authorList>
            <person name="Zhang J."/>
        </authorList>
    </citation>
    <scope>NUCLEOTIDE SEQUENCE [LARGE SCALE GENOMIC DNA]</scope>
    <source>
        <strain evidence="1 2">DT12</strain>
    </source>
</reference>
<dbReference type="InterPro" id="IPR014938">
    <property type="entry name" value="YfhH-like"/>
</dbReference>
<dbReference type="Proteomes" id="UP001208017">
    <property type="component" value="Unassembled WGS sequence"/>
</dbReference>
<comment type="caution">
    <text evidence="1">The sequence shown here is derived from an EMBL/GenBank/DDBJ whole genome shotgun (WGS) entry which is preliminary data.</text>
</comment>
<organism evidence="1 2">
    <name type="scientific">Tumebacillus lacus</name>
    <dbReference type="NCBI Taxonomy" id="2995335"/>
    <lineage>
        <taxon>Bacteria</taxon>
        <taxon>Bacillati</taxon>
        <taxon>Bacillota</taxon>
        <taxon>Bacilli</taxon>
        <taxon>Bacillales</taxon>
        <taxon>Alicyclobacillaceae</taxon>
        <taxon>Tumebacillus</taxon>
    </lineage>
</organism>
<gene>
    <name evidence="1" type="ORF">OS242_08465</name>
</gene>
<dbReference type="InterPro" id="IPR036289">
    <property type="entry name" value="YfhH"/>
</dbReference>
<dbReference type="Pfam" id="PF08838">
    <property type="entry name" value="DUF1811"/>
    <property type="match status" value="1"/>
</dbReference>
<evidence type="ECO:0000313" key="1">
    <source>
        <dbReference type="EMBL" id="MCX7569997.1"/>
    </source>
</evidence>
<keyword evidence="2" id="KW-1185">Reference proteome</keyword>